<gene>
    <name evidence="4" type="ORF">DXD17_12425</name>
</gene>
<dbReference type="Pfam" id="PF17836">
    <property type="entry name" value="PglD_N"/>
    <property type="match status" value="1"/>
</dbReference>
<dbReference type="GO" id="GO:0016746">
    <property type="term" value="F:acyltransferase activity"/>
    <property type="evidence" value="ECO:0007669"/>
    <property type="project" value="UniProtKB-KW"/>
</dbReference>
<feature type="binding site" evidence="2">
    <location>
        <position position="142"/>
    </location>
    <ligand>
        <name>acetyl-CoA</name>
        <dbReference type="ChEBI" id="CHEBI:57288"/>
    </ligand>
</feature>
<feature type="active site" description="Proton acceptor" evidence="1">
    <location>
        <position position="133"/>
    </location>
</feature>
<dbReference type="SUPFAM" id="SSF51161">
    <property type="entry name" value="Trimeric LpxA-like enzymes"/>
    <property type="match status" value="1"/>
</dbReference>
<dbReference type="CDD" id="cd03360">
    <property type="entry name" value="LbH_AT_putative"/>
    <property type="match status" value="1"/>
</dbReference>
<dbReference type="InterPro" id="IPR020019">
    <property type="entry name" value="AcTrfase_PglD-like"/>
</dbReference>
<evidence type="ECO:0000313" key="5">
    <source>
        <dbReference type="Proteomes" id="UP000260793"/>
    </source>
</evidence>
<reference evidence="4 5" key="1">
    <citation type="submission" date="2018-08" db="EMBL/GenBank/DDBJ databases">
        <title>A genome reference for cultivated species of the human gut microbiota.</title>
        <authorList>
            <person name="Zou Y."/>
            <person name="Xue W."/>
            <person name="Luo G."/>
        </authorList>
    </citation>
    <scope>NUCLEOTIDE SEQUENCE [LARGE SCALE GENOMIC DNA]</scope>
    <source>
        <strain evidence="4 5">TF11-7</strain>
    </source>
</reference>
<evidence type="ECO:0000256" key="2">
    <source>
        <dbReference type="PIRSR" id="PIRSR620019-2"/>
    </source>
</evidence>
<comment type="caution">
    <text evidence="4">The sequence shown here is derived from an EMBL/GenBank/DDBJ whole genome shotgun (WGS) entry which is preliminary data.</text>
</comment>
<dbReference type="AlphaFoldDB" id="A0A3E4LJL1"/>
<name>A0A3E4LJL1_9FIRM</name>
<feature type="binding site" evidence="2">
    <location>
        <begin position="11"/>
        <end position="13"/>
    </location>
    <ligand>
        <name>substrate</name>
    </ligand>
</feature>
<proteinExistence type="predicted"/>
<feature type="domain" description="PglD N-terminal" evidence="3">
    <location>
        <begin position="5"/>
        <end position="79"/>
    </location>
</feature>
<dbReference type="InterPro" id="IPR050179">
    <property type="entry name" value="Trans_hexapeptide_repeat"/>
</dbReference>
<dbReference type="Proteomes" id="UP000260793">
    <property type="component" value="Unassembled WGS sequence"/>
</dbReference>
<feature type="site" description="Increases basicity of active site His" evidence="1">
    <location>
        <position position="134"/>
    </location>
</feature>
<evidence type="ECO:0000259" key="3">
    <source>
        <dbReference type="Pfam" id="PF17836"/>
    </source>
</evidence>
<dbReference type="InterPro" id="IPR001451">
    <property type="entry name" value="Hexapep"/>
</dbReference>
<dbReference type="PANTHER" id="PTHR43300:SF7">
    <property type="entry name" value="UDP-N-ACETYLBACILLOSAMINE N-ACETYLTRANSFERASE"/>
    <property type="match status" value="1"/>
</dbReference>
<feature type="binding site" evidence="2">
    <location>
        <begin position="33"/>
        <end position="34"/>
    </location>
    <ligand>
        <name>substrate</name>
    </ligand>
</feature>
<dbReference type="Pfam" id="PF00132">
    <property type="entry name" value="Hexapep"/>
    <property type="match status" value="1"/>
</dbReference>
<dbReference type="InterPro" id="IPR041561">
    <property type="entry name" value="PglD_N"/>
</dbReference>
<evidence type="ECO:0000256" key="1">
    <source>
        <dbReference type="PIRSR" id="PIRSR620019-1"/>
    </source>
</evidence>
<organism evidence="4 5">
    <name type="scientific">[Ruminococcus] lactaris</name>
    <dbReference type="NCBI Taxonomy" id="46228"/>
    <lineage>
        <taxon>Bacteria</taxon>
        <taxon>Bacillati</taxon>
        <taxon>Bacillota</taxon>
        <taxon>Clostridia</taxon>
        <taxon>Lachnospirales</taxon>
        <taxon>Lachnospiraceae</taxon>
        <taxon>Mediterraneibacter</taxon>
    </lineage>
</organism>
<dbReference type="Gene3D" id="2.160.10.10">
    <property type="entry name" value="Hexapeptide repeat proteins"/>
    <property type="match status" value="1"/>
</dbReference>
<dbReference type="EMBL" id="QSQN01000039">
    <property type="protein sequence ID" value="RGK37424.1"/>
    <property type="molecule type" value="Genomic_DNA"/>
</dbReference>
<feature type="binding site" evidence="2">
    <location>
        <position position="163"/>
    </location>
    <ligand>
        <name>acetyl-CoA</name>
        <dbReference type="ChEBI" id="CHEBI:57288"/>
    </ligand>
</feature>
<accession>A0A3E4LJL1</accession>
<feature type="binding site" evidence="2">
    <location>
        <position position="67"/>
    </location>
    <ligand>
        <name>substrate</name>
    </ligand>
</feature>
<keyword evidence="4" id="KW-0808">Transferase</keyword>
<evidence type="ECO:0000313" key="4">
    <source>
        <dbReference type="EMBL" id="RGK37424.1"/>
    </source>
</evidence>
<keyword evidence="4" id="KW-0012">Acyltransferase</keyword>
<dbReference type="Gene3D" id="3.40.50.20">
    <property type="match status" value="1"/>
</dbReference>
<dbReference type="NCBIfam" id="TIGR03570">
    <property type="entry name" value="NeuD_NnaD"/>
    <property type="match status" value="1"/>
</dbReference>
<protein>
    <submittedName>
        <fullName evidence="4">Sialic acid O-acetyltransferase NeuD family sugar O-acyltransferase</fullName>
    </submittedName>
</protein>
<dbReference type="PANTHER" id="PTHR43300">
    <property type="entry name" value="ACETYLTRANSFERASE"/>
    <property type="match status" value="1"/>
</dbReference>
<dbReference type="InterPro" id="IPR011004">
    <property type="entry name" value="Trimer_LpxA-like_sf"/>
</dbReference>
<sequence>MNQSVVIIGASGHGKVVADIVIENGDQVVGFLDDNPNLPEKFIGFPVLGIIDEYQKYLDAKFIVAIGNAIIREKIANKLKNVKWYTAIHPAAVISKLDTVIGDGTVVMANAVVNPGARIGRQCIINTGAIVEHDNKLEDYVHVSVGAKLAGTVSVGKTTWIGIGASIRNNLEICADCMIGAGAVVVKDIKEAGTYVGVPARKR</sequence>